<dbReference type="AlphaFoldDB" id="A0A328TXX0"/>
<dbReference type="EMBL" id="QLUW01000006">
    <property type="protein sequence ID" value="RAP73535.1"/>
    <property type="molecule type" value="Genomic_DNA"/>
</dbReference>
<evidence type="ECO:0000313" key="2">
    <source>
        <dbReference type="EMBL" id="RAP73535.1"/>
    </source>
</evidence>
<feature type="chain" id="PRO_5016272880" evidence="1">
    <location>
        <begin position="24"/>
        <end position="162"/>
    </location>
</feature>
<keyword evidence="1" id="KW-0732">Signal</keyword>
<organism evidence="2 3">
    <name type="scientific">Paenibacillus montanisoli</name>
    <dbReference type="NCBI Taxonomy" id="2081970"/>
    <lineage>
        <taxon>Bacteria</taxon>
        <taxon>Bacillati</taxon>
        <taxon>Bacillota</taxon>
        <taxon>Bacilli</taxon>
        <taxon>Bacillales</taxon>
        <taxon>Paenibacillaceae</taxon>
        <taxon>Paenibacillus</taxon>
    </lineage>
</organism>
<dbReference type="Proteomes" id="UP000249260">
    <property type="component" value="Unassembled WGS sequence"/>
</dbReference>
<protein>
    <submittedName>
        <fullName evidence="2">Uncharacterized protein</fullName>
    </submittedName>
</protein>
<name>A0A328TXX0_9BACL</name>
<dbReference type="RefSeq" id="WP_112885119.1">
    <property type="nucleotide sequence ID" value="NZ_QLUW01000006.1"/>
</dbReference>
<evidence type="ECO:0000256" key="1">
    <source>
        <dbReference type="SAM" id="SignalP"/>
    </source>
</evidence>
<proteinExistence type="predicted"/>
<sequence length="162" mass="17306">MKKTIATICGSIMILAASSNVFASGSIPADVDRSQYSQKIDFGIDSSVQTRSFTTMATGESLLNRAFSNFVPGSTITIWEYSATGVTDPKSITYVASVTTSLFHEGAYLGQSDQALGLAGFDAEAYFLAESTVGGYWEAFSNHTITNGSDFFTAYTVDGNNY</sequence>
<accession>A0A328TXX0</accession>
<evidence type="ECO:0000313" key="3">
    <source>
        <dbReference type="Proteomes" id="UP000249260"/>
    </source>
</evidence>
<comment type="caution">
    <text evidence="2">The sequence shown here is derived from an EMBL/GenBank/DDBJ whole genome shotgun (WGS) entry which is preliminary data.</text>
</comment>
<gene>
    <name evidence="2" type="ORF">DL346_24965</name>
</gene>
<keyword evidence="3" id="KW-1185">Reference proteome</keyword>
<feature type="signal peptide" evidence="1">
    <location>
        <begin position="1"/>
        <end position="23"/>
    </location>
</feature>
<reference evidence="2 3" key="1">
    <citation type="submission" date="2018-06" db="EMBL/GenBank/DDBJ databases">
        <title>Paenibacillus montanisoli sp. nov., isolated from mountain area soil.</title>
        <authorList>
            <person name="Wu M."/>
        </authorList>
    </citation>
    <scope>NUCLEOTIDE SEQUENCE [LARGE SCALE GENOMIC DNA]</scope>
    <source>
        <strain evidence="2 3">RA17</strain>
    </source>
</reference>